<keyword evidence="5" id="KW-1185">Reference proteome</keyword>
<keyword evidence="2" id="KW-0472">Membrane</keyword>
<evidence type="ECO:0000256" key="1">
    <source>
        <dbReference type="ARBA" id="ARBA00012528"/>
    </source>
</evidence>
<dbReference type="InterPro" id="IPR050469">
    <property type="entry name" value="Diguanylate_Cyclase"/>
</dbReference>
<dbReference type="InterPro" id="IPR043128">
    <property type="entry name" value="Rev_trsase/Diguanyl_cyclase"/>
</dbReference>
<evidence type="ECO:0000259" key="3">
    <source>
        <dbReference type="PROSITE" id="PS50887"/>
    </source>
</evidence>
<sequence>MARLGTSEQLGDMTLDFFTLYIVIILISFALSVVWGAIAWQYRSFLAARIWFVACLLTGTGGIILPFQHLIDTAIVPAVLGNGIVVLGFWLLWIGARRFYNMPGGWGLALGATAISTLITISVFNNDELLACALAIGQSVPMFVSLTFLLSRSRRSSGALLSSGGIVVGLTGHATVIALNGILMAGISLPATGLIASFTMLGVIFSGVLWHFGFAVMTLEQLRNEVAELARIDPLTGVGNRRKFDEQLVLENSFSRRTGRPYALLVFDLDNFKSINDQLGHAGGDAALIHVVRIAATSLRETDLLARLGGDEFCIVMSDSSMDDGYALAQRFAELLRKSPLLSGGNSIRLTASIGISAWSSETADTDDAVLTRADHALYAAKTAGRDAIRCAPAPATRHRRSKGRANL</sequence>
<dbReference type="CDD" id="cd01949">
    <property type="entry name" value="GGDEF"/>
    <property type="match status" value="1"/>
</dbReference>
<feature type="transmembrane region" description="Helical" evidence="2">
    <location>
        <begin position="74"/>
        <end position="94"/>
    </location>
</feature>
<dbReference type="Gene3D" id="3.30.70.270">
    <property type="match status" value="1"/>
</dbReference>
<keyword evidence="2" id="KW-1133">Transmembrane helix</keyword>
<dbReference type="Pfam" id="PF00990">
    <property type="entry name" value="GGDEF"/>
    <property type="match status" value="1"/>
</dbReference>
<dbReference type="AlphaFoldDB" id="A0A916RHQ3"/>
<accession>A0A916RHQ3</accession>
<protein>
    <recommendedName>
        <fullName evidence="1">diguanylate cyclase</fullName>
        <ecNumber evidence="1">2.7.7.65</ecNumber>
    </recommendedName>
</protein>
<evidence type="ECO:0000313" key="5">
    <source>
        <dbReference type="Proteomes" id="UP000596977"/>
    </source>
</evidence>
<name>A0A916RHQ3_9HYPH</name>
<dbReference type="NCBIfam" id="TIGR00254">
    <property type="entry name" value="GGDEF"/>
    <property type="match status" value="1"/>
</dbReference>
<dbReference type="RefSeq" id="WP_127072335.1">
    <property type="nucleotide sequence ID" value="NZ_BMKB01000004.1"/>
</dbReference>
<keyword evidence="2" id="KW-0812">Transmembrane</keyword>
<dbReference type="PANTHER" id="PTHR45138">
    <property type="entry name" value="REGULATORY COMPONENTS OF SENSORY TRANSDUCTION SYSTEM"/>
    <property type="match status" value="1"/>
</dbReference>
<dbReference type="SUPFAM" id="SSF55073">
    <property type="entry name" value="Nucleotide cyclase"/>
    <property type="match status" value="1"/>
</dbReference>
<dbReference type="GO" id="GO:1902201">
    <property type="term" value="P:negative regulation of bacterial-type flagellum-dependent cell motility"/>
    <property type="evidence" value="ECO:0007669"/>
    <property type="project" value="TreeGrafter"/>
</dbReference>
<feature type="domain" description="GGDEF" evidence="3">
    <location>
        <begin position="260"/>
        <end position="394"/>
    </location>
</feature>
<dbReference type="OrthoDB" id="9812260at2"/>
<organism evidence="4 5">
    <name type="scientific">Pelagibacterium lentulum</name>
    <dbReference type="NCBI Taxonomy" id="2029865"/>
    <lineage>
        <taxon>Bacteria</taxon>
        <taxon>Pseudomonadati</taxon>
        <taxon>Pseudomonadota</taxon>
        <taxon>Alphaproteobacteria</taxon>
        <taxon>Hyphomicrobiales</taxon>
        <taxon>Devosiaceae</taxon>
        <taxon>Pelagibacterium</taxon>
    </lineage>
</organism>
<evidence type="ECO:0000256" key="2">
    <source>
        <dbReference type="SAM" id="Phobius"/>
    </source>
</evidence>
<dbReference type="EC" id="2.7.7.65" evidence="1"/>
<dbReference type="PANTHER" id="PTHR45138:SF24">
    <property type="entry name" value="DIGUANYLATE CYCLASE DGCC-RELATED"/>
    <property type="match status" value="1"/>
</dbReference>
<evidence type="ECO:0000313" key="4">
    <source>
        <dbReference type="EMBL" id="GGA56461.1"/>
    </source>
</evidence>
<proteinExistence type="predicted"/>
<feature type="transmembrane region" description="Helical" evidence="2">
    <location>
        <begin position="163"/>
        <end position="187"/>
    </location>
</feature>
<dbReference type="GO" id="GO:0005886">
    <property type="term" value="C:plasma membrane"/>
    <property type="evidence" value="ECO:0007669"/>
    <property type="project" value="TreeGrafter"/>
</dbReference>
<dbReference type="PROSITE" id="PS50887">
    <property type="entry name" value="GGDEF"/>
    <property type="match status" value="1"/>
</dbReference>
<dbReference type="GO" id="GO:0043709">
    <property type="term" value="P:cell adhesion involved in single-species biofilm formation"/>
    <property type="evidence" value="ECO:0007669"/>
    <property type="project" value="TreeGrafter"/>
</dbReference>
<feature type="transmembrane region" description="Helical" evidence="2">
    <location>
        <begin position="50"/>
        <end position="68"/>
    </location>
</feature>
<comment type="caution">
    <text evidence="4">The sequence shown here is derived from an EMBL/GenBank/DDBJ whole genome shotgun (WGS) entry which is preliminary data.</text>
</comment>
<dbReference type="InterPro" id="IPR000160">
    <property type="entry name" value="GGDEF_dom"/>
</dbReference>
<dbReference type="InterPro" id="IPR029787">
    <property type="entry name" value="Nucleotide_cyclase"/>
</dbReference>
<feature type="transmembrane region" description="Helical" evidence="2">
    <location>
        <begin position="130"/>
        <end position="151"/>
    </location>
</feature>
<dbReference type="EMBL" id="BMKB01000004">
    <property type="protein sequence ID" value="GGA56461.1"/>
    <property type="molecule type" value="Genomic_DNA"/>
</dbReference>
<dbReference type="GO" id="GO:0052621">
    <property type="term" value="F:diguanylate cyclase activity"/>
    <property type="evidence" value="ECO:0007669"/>
    <property type="project" value="UniProtKB-EC"/>
</dbReference>
<feature type="transmembrane region" description="Helical" evidence="2">
    <location>
        <begin position="20"/>
        <end position="38"/>
    </location>
</feature>
<gene>
    <name evidence="4" type="ORF">GCM10011499_28290</name>
</gene>
<feature type="transmembrane region" description="Helical" evidence="2">
    <location>
        <begin position="193"/>
        <end position="214"/>
    </location>
</feature>
<feature type="transmembrane region" description="Helical" evidence="2">
    <location>
        <begin position="106"/>
        <end position="124"/>
    </location>
</feature>
<reference evidence="4 5" key="1">
    <citation type="journal article" date="2014" name="Int. J. Syst. Evol. Microbiol.">
        <title>Complete genome sequence of Corynebacterium casei LMG S-19264T (=DSM 44701T), isolated from a smear-ripened cheese.</title>
        <authorList>
            <consortium name="US DOE Joint Genome Institute (JGI-PGF)"/>
            <person name="Walter F."/>
            <person name="Albersmeier A."/>
            <person name="Kalinowski J."/>
            <person name="Ruckert C."/>
        </authorList>
    </citation>
    <scope>NUCLEOTIDE SEQUENCE [LARGE SCALE GENOMIC DNA]</scope>
    <source>
        <strain evidence="4 5">CGMCC 1.15896</strain>
    </source>
</reference>
<dbReference type="FunFam" id="3.30.70.270:FF:000001">
    <property type="entry name" value="Diguanylate cyclase domain protein"/>
    <property type="match status" value="1"/>
</dbReference>
<dbReference type="Proteomes" id="UP000596977">
    <property type="component" value="Unassembled WGS sequence"/>
</dbReference>
<dbReference type="SMART" id="SM00267">
    <property type="entry name" value="GGDEF"/>
    <property type="match status" value="1"/>
</dbReference>